<comment type="caution">
    <text evidence="12">The sequence shown here is derived from an EMBL/GenBank/DDBJ whole genome shotgun (WGS) entry which is preliminary data.</text>
</comment>
<feature type="transmembrane region" description="Helical" evidence="10">
    <location>
        <begin position="343"/>
        <end position="364"/>
    </location>
</feature>
<evidence type="ECO:0000313" key="12">
    <source>
        <dbReference type="EMBL" id="KAK0418644.1"/>
    </source>
</evidence>
<evidence type="ECO:0000256" key="10">
    <source>
        <dbReference type="SAM" id="Phobius"/>
    </source>
</evidence>
<evidence type="ECO:0000256" key="6">
    <source>
        <dbReference type="ARBA" id="ARBA00022692"/>
    </source>
</evidence>
<dbReference type="Proteomes" id="UP001175271">
    <property type="component" value="Unassembled WGS sequence"/>
</dbReference>
<dbReference type="Pfam" id="PF06237">
    <property type="entry name" value="SLC52_ribofla_tr"/>
    <property type="match status" value="1"/>
</dbReference>
<keyword evidence="11" id="KW-0732">Signal</keyword>
<evidence type="ECO:0000256" key="11">
    <source>
        <dbReference type="SAM" id="SignalP"/>
    </source>
</evidence>
<evidence type="ECO:0008006" key="14">
    <source>
        <dbReference type="Google" id="ProtNLM"/>
    </source>
</evidence>
<gene>
    <name evidence="12" type="ORF">QR680_013686</name>
</gene>
<feature type="signal peptide" evidence="11">
    <location>
        <begin position="1"/>
        <end position="18"/>
    </location>
</feature>
<keyword evidence="13" id="KW-1185">Reference proteome</keyword>
<comment type="subcellular location">
    <subcellularLocation>
        <location evidence="2">Cell membrane</location>
        <topology evidence="2">Multi-pass membrane protein</topology>
    </subcellularLocation>
</comment>
<feature type="region of interest" description="Disordered" evidence="9">
    <location>
        <begin position="272"/>
        <end position="292"/>
    </location>
</feature>
<proteinExistence type="inferred from homology"/>
<keyword evidence="4" id="KW-0813">Transport</keyword>
<feature type="transmembrane region" description="Helical" evidence="10">
    <location>
        <begin position="442"/>
        <end position="463"/>
    </location>
</feature>
<dbReference type="InterPro" id="IPR036259">
    <property type="entry name" value="MFS_trans_sf"/>
</dbReference>
<organism evidence="12 13">
    <name type="scientific">Steinernema hermaphroditum</name>
    <dbReference type="NCBI Taxonomy" id="289476"/>
    <lineage>
        <taxon>Eukaryota</taxon>
        <taxon>Metazoa</taxon>
        <taxon>Ecdysozoa</taxon>
        <taxon>Nematoda</taxon>
        <taxon>Chromadorea</taxon>
        <taxon>Rhabditida</taxon>
        <taxon>Tylenchina</taxon>
        <taxon>Panagrolaimomorpha</taxon>
        <taxon>Strongyloidoidea</taxon>
        <taxon>Steinernematidae</taxon>
        <taxon>Steinernema</taxon>
    </lineage>
</organism>
<feature type="transmembrane region" description="Helical" evidence="10">
    <location>
        <begin position="376"/>
        <end position="397"/>
    </location>
</feature>
<evidence type="ECO:0000256" key="2">
    <source>
        <dbReference type="ARBA" id="ARBA00004651"/>
    </source>
</evidence>
<sequence length="606" mass="67630">MHGLYSVVLGLLVPLAWTAMTGEDHIVPPDRAIFRQWNRSSRLPMAGVKVSDRMMFEYQVDDSSSPLSLNFRIFDRKCDRLRVCLPFTGDSPKNFQFGKRYNLCIGEQVMDFDYKVKELTLPDGAKMKLNDEFSNDDVLTFFSNGEVTLRHGRKSGVISNASISSFRKPNDTDERYNFTLLQNGELCRTKLRDLKDGSAGKLMAIYNVLPPYRQTREGYNIWLLVFSAIGGSLVGGIFILVCEIRCRYTFYSGYYESLYTTYGLNPMRDESNVEAPSSMESLPPKEPEKQKKAKKRDMISVDFATVRRHLFVAVYGMGSWLSINAMYVELPLLVDKIPEGWNFPSYMVVVLQIMCFLSLLYSIVAYKFESLIEGNVYMISAMCLMSVTGILMSAFVYNIKSSIFGGEHSALLLTAIGIMGLPCTVSDMLFMPYISKFKESHIVATYFIGMGLSAMVPSGISFAQTVPYKKNVTSTSVNGSSFTSEVLVEGPFDVTVFMCLMALVMSISLCGFLLLVRDRKVNAVLDIEPVKDKFGAEDTVSGASVAFATETRPRLSVYENAFLLLLSLFLGGAQNSVMPVVLPFASERYGQQESPDAAEACITGDI</sequence>
<dbReference type="AlphaFoldDB" id="A0AA39I948"/>
<feature type="transmembrane region" description="Helical" evidence="10">
    <location>
        <begin position="494"/>
        <end position="516"/>
    </location>
</feature>
<keyword evidence="7 10" id="KW-1133">Transmembrane helix</keyword>
<dbReference type="GO" id="GO:0005886">
    <property type="term" value="C:plasma membrane"/>
    <property type="evidence" value="ECO:0007669"/>
    <property type="project" value="UniProtKB-SubCell"/>
</dbReference>
<evidence type="ECO:0000256" key="1">
    <source>
        <dbReference type="ARBA" id="ARBA00000215"/>
    </source>
</evidence>
<evidence type="ECO:0000256" key="3">
    <source>
        <dbReference type="ARBA" id="ARBA00006366"/>
    </source>
</evidence>
<comment type="catalytic activity">
    <reaction evidence="1">
        <text>riboflavin(in) = riboflavin(out)</text>
        <dbReference type="Rhea" id="RHEA:35015"/>
        <dbReference type="ChEBI" id="CHEBI:57986"/>
    </reaction>
</comment>
<evidence type="ECO:0000256" key="9">
    <source>
        <dbReference type="SAM" id="MobiDB-lite"/>
    </source>
</evidence>
<evidence type="ECO:0000313" key="13">
    <source>
        <dbReference type="Proteomes" id="UP001175271"/>
    </source>
</evidence>
<feature type="transmembrane region" description="Helical" evidence="10">
    <location>
        <begin position="409"/>
        <end position="430"/>
    </location>
</feature>
<keyword evidence="5" id="KW-1003">Cell membrane</keyword>
<dbReference type="GO" id="GO:0032217">
    <property type="term" value="F:riboflavin transmembrane transporter activity"/>
    <property type="evidence" value="ECO:0007669"/>
    <property type="project" value="InterPro"/>
</dbReference>
<protein>
    <recommendedName>
        <fullName evidence="14">Major facilitator superfamily (MFS) profile domain-containing protein</fullName>
    </recommendedName>
</protein>
<feature type="transmembrane region" description="Helical" evidence="10">
    <location>
        <begin position="221"/>
        <end position="242"/>
    </location>
</feature>
<evidence type="ECO:0000256" key="5">
    <source>
        <dbReference type="ARBA" id="ARBA00022475"/>
    </source>
</evidence>
<evidence type="ECO:0000256" key="8">
    <source>
        <dbReference type="ARBA" id="ARBA00023136"/>
    </source>
</evidence>
<comment type="similarity">
    <text evidence="3">Belongs to the riboflavin transporter family.</text>
</comment>
<keyword evidence="6 10" id="KW-0812">Transmembrane</keyword>
<keyword evidence="8 10" id="KW-0472">Membrane</keyword>
<dbReference type="SUPFAM" id="SSF103473">
    <property type="entry name" value="MFS general substrate transporter"/>
    <property type="match status" value="1"/>
</dbReference>
<evidence type="ECO:0000256" key="4">
    <source>
        <dbReference type="ARBA" id="ARBA00022448"/>
    </source>
</evidence>
<accession>A0AA39I948</accession>
<feature type="transmembrane region" description="Helical" evidence="10">
    <location>
        <begin position="299"/>
        <end position="323"/>
    </location>
</feature>
<evidence type="ECO:0000256" key="7">
    <source>
        <dbReference type="ARBA" id="ARBA00022989"/>
    </source>
</evidence>
<dbReference type="EMBL" id="JAUCMV010000002">
    <property type="protein sequence ID" value="KAK0418644.1"/>
    <property type="molecule type" value="Genomic_DNA"/>
</dbReference>
<name>A0AA39I948_9BILA</name>
<dbReference type="PANTHER" id="PTHR12929:SF10">
    <property type="entry name" value="RIBOFLAVIN TRANSPORTER"/>
    <property type="match status" value="1"/>
</dbReference>
<dbReference type="PANTHER" id="PTHR12929">
    <property type="entry name" value="SOLUTE CARRIER FAMILY 52"/>
    <property type="match status" value="1"/>
</dbReference>
<dbReference type="InterPro" id="IPR009357">
    <property type="entry name" value="Riboflavin_transptr"/>
</dbReference>
<reference evidence="12" key="1">
    <citation type="submission" date="2023-06" db="EMBL/GenBank/DDBJ databases">
        <title>Genomic analysis of the entomopathogenic nematode Steinernema hermaphroditum.</title>
        <authorList>
            <person name="Schwarz E.M."/>
            <person name="Heppert J.K."/>
            <person name="Baniya A."/>
            <person name="Schwartz H.T."/>
            <person name="Tan C.-H."/>
            <person name="Antoshechkin I."/>
            <person name="Sternberg P.W."/>
            <person name="Goodrich-Blair H."/>
            <person name="Dillman A.R."/>
        </authorList>
    </citation>
    <scope>NUCLEOTIDE SEQUENCE</scope>
    <source>
        <strain evidence="12">PS9179</strain>
        <tissue evidence="12">Whole animal</tissue>
    </source>
</reference>
<feature type="chain" id="PRO_5041352977" description="Major facilitator superfamily (MFS) profile domain-containing protein" evidence="11">
    <location>
        <begin position="19"/>
        <end position="606"/>
    </location>
</feature>